<dbReference type="Gene3D" id="3.30.1330.120">
    <property type="entry name" value="2-methylcitrate dehydratase PrpD"/>
    <property type="match status" value="1"/>
</dbReference>
<dbReference type="InterPro" id="IPR042188">
    <property type="entry name" value="MmgE/PrpD_sf_2"/>
</dbReference>
<dbReference type="InterPro" id="IPR045337">
    <property type="entry name" value="MmgE_PrpD_C"/>
</dbReference>
<evidence type="ECO:0000256" key="1">
    <source>
        <dbReference type="ARBA" id="ARBA00006174"/>
    </source>
</evidence>
<dbReference type="Pfam" id="PF03972">
    <property type="entry name" value="MmgE_PrpD_N"/>
    <property type="match status" value="1"/>
</dbReference>
<dbReference type="Gene3D" id="1.10.4100.10">
    <property type="entry name" value="2-methylcitrate dehydratase PrpD"/>
    <property type="match status" value="1"/>
</dbReference>
<dbReference type="RefSeq" id="WP_076959839.1">
    <property type="nucleotide sequence ID" value="NZ_MLCO01000289.1"/>
</dbReference>
<dbReference type="InterPro" id="IPR005656">
    <property type="entry name" value="MmgE_PrpD"/>
</dbReference>
<comment type="similarity">
    <text evidence="1">Belongs to the PrpD family.</text>
</comment>
<dbReference type="EMBL" id="MLCO01000289">
    <property type="protein sequence ID" value="ONG47275.1"/>
    <property type="molecule type" value="Genomic_DNA"/>
</dbReference>
<dbReference type="InterPro" id="IPR045336">
    <property type="entry name" value="MmgE_PrpD_N"/>
</dbReference>
<reference evidence="4 5" key="1">
    <citation type="submission" date="2016-10" db="EMBL/GenBank/DDBJ databases">
        <title>Draft Genome sequence of Roseomonas sp. strain M3.</title>
        <authorList>
            <person name="Subhash Y."/>
            <person name="Lee S."/>
        </authorList>
    </citation>
    <scope>NUCLEOTIDE SEQUENCE [LARGE SCALE GENOMIC DNA]</scope>
    <source>
        <strain evidence="4 5">M3</strain>
    </source>
</reference>
<proteinExistence type="inferred from homology"/>
<sequence length="508" mass="55509">MKLHPVKVHPSKALLPREEQLAWKIAGVAADRVAVQKPVAEMIINRIIDNAAVAIAAINRSAPTTARAMAIGHAKKDGGAAVFGLAPGKTVSPEWAAWANGTAVRELDMHDTFLAADYSHPGDNIPPVLAVAQAMGRSGKELIRGLATGYEIQVDLVKAICLHEHKVDHIAHLGPSAAAGIGTLLGLKQETIFQAVQQALHTSVTFRQSRKGEISSWKAFAPAHAGKLAVEVVDRAMRGEGAPSPIYEGEDSVIAWVLSGRSNRKDVYGPTYYEVPLPEKGEAKRAILDTYTKEHSAEYQSQALIDLAFRMRGQIADQEAIEKIVIHTSHHTHYVIGTGANDPQKMDPKASRETLDHSIMYIFAVALQDGSWHHVDSYAPKRAGRPDTVRLWHKIETREDPEWTRRYHSIDPAEKAFGARIEILFKDGTSLVDEMAVANAHPLGAKPFGREDYIRKFRILTDGILAPKESARFLEVVQDLAKLDSGALHHLNIVLPKGTLAEGKAGIF</sequence>
<dbReference type="GO" id="GO:0016829">
    <property type="term" value="F:lyase activity"/>
    <property type="evidence" value="ECO:0007669"/>
    <property type="project" value="InterPro"/>
</dbReference>
<dbReference type="SUPFAM" id="SSF103378">
    <property type="entry name" value="2-methylcitrate dehydratase PrpD"/>
    <property type="match status" value="1"/>
</dbReference>
<evidence type="ECO:0000259" key="2">
    <source>
        <dbReference type="Pfam" id="PF03972"/>
    </source>
</evidence>
<dbReference type="PANTHER" id="PTHR16943">
    <property type="entry name" value="2-METHYLCITRATE DEHYDRATASE-RELATED"/>
    <property type="match status" value="1"/>
</dbReference>
<evidence type="ECO:0000259" key="3">
    <source>
        <dbReference type="Pfam" id="PF19305"/>
    </source>
</evidence>
<comment type="caution">
    <text evidence="4">The sequence shown here is derived from an EMBL/GenBank/DDBJ whole genome shotgun (WGS) entry which is preliminary data.</text>
</comment>
<dbReference type="InterPro" id="IPR036148">
    <property type="entry name" value="MmgE/PrpD_sf"/>
</dbReference>
<evidence type="ECO:0000313" key="4">
    <source>
        <dbReference type="EMBL" id="ONG47275.1"/>
    </source>
</evidence>
<dbReference type="OrthoDB" id="9797528at2"/>
<dbReference type="Pfam" id="PF19305">
    <property type="entry name" value="MmgE_PrpD_C"/>
    <property type="match status" value="1"/>
</dbReference>
<dbReference type="InterPro" id="IPR042183">
    <property type="entry name" value="MmgE/PrpD_sf_1"/>
</dbReference>
<dbReference type="AlphaFoldDB" id="A0A1V2GWD3"/>
<dbReference type="PANTHER" id="PTHR16943:SF8">
    <property type="entry name" value="2-METHYLCITRATE DEHYDRATASE"/>
    <property type="match status" value="1"/>
</dbReference>
<feature type="domain" description="MmgE/PrpD C-terminal" evidence="3">
    <location>
        <begin position="295"/>
        <end position="480"/>
    </location>
</feature>
<name>A0A1V2GWD3_9PROT</name>
<keyword evidence="5" id="KW-1185">Reference proteome</keyword>
<accession>A0A1V2GWD3</accession>
<protein>
    <submittedName>
        <fullName evidence="4">2-methylcitrate dehydratase</fullName>
    </submittedName>
</protein>
<gene>
    <name evidence="4" type="ORF">BKE38_24120</name>
</gene>
<organism evidence="4 5">
    <name type="scientific">Teichococcus deserti</name>
    <dbReference type="NCBI Taxonomy" id="1817963"/>
    <lineage>
        <taxon>Bacteria</taxon>
        <taxon>Pseudomonadati</taxon>
        <taxon>Pseudomonadota</taxon>
        <taxon>Alphaproteobacteria</taxon>
        <taxon>Acetobacterales</taxon>
        <taxon>Roseomonadaceae</taxon>
        <taxon>Roseomonas</taxon>
    </lineage>
</organism>
<evidence type="ECO:0000313" key="5">
    <source>
        <dbReference type="Proteomes" id="UP000188879"/>
    </source>
</evidence>
<dbReference type="Proteomes" id="UP000188879">
    <property type="component" value="Unassembled WGS sequence"/>
</dbReference>
<feature type="domain" description="MmgE/PrpD N-terminal" evidence="2">
    <location>
        <begin position="19"/>
        <end position="262"/>
    </location>
</feature>